<evidence type="ECO:0000313" key="1">
    <source>
        <dbReference type="EMBL" id="SHJ17090.1"/>
    </source>
</evidence>
<organism evidence="1 2">
    <name type="scientific">Nocardiopsis flavescens</name>
    <dbReference type="NCBI Taxonomy" id="758803"/>
    <lineage>
        <taxon>Bacteria</taxon>
        <taxon>Bacillati</taxon>
        <taxon>Actinomycetota</taxon>
        <taxon>Actinomycetes</taxon>
        <taxon>Streptosporangiales</taxon>
        <taxon>Nocardiopsidaceae</taxon>
        <taxon>Nocardiopsis</taxon>
    </lineage>
</organism>
<proteinExistence type="predicted"/>
<gene>
    <name evidence="1" type="ORF">SAMN05421803_10431</name>
</gene>
<protein>
    <submittedName>
        <fullName evidence="1">Uncharacterized protein</fullName>
    </submittedName>
</protein>
<dbReference type="STRING" id="758803.SAMN05421803_10431"/>
<name>A0A1M6H4H6_9ACTN</name>
<dbReference type="Proteomes" id="UP000184452">
    <property type="component" value="Unassembled WGS sequence"/>
</dbReference>
<accession>A0A1M6H4H6</accession>
<dbReference type="EMBL" id="FQZK01000004">
    <property type="protein sequence ID" value="SHJ17090.1"/>
    <property type="molecule type" value="Genomic_DNA"/>
</dbReference>
<dbReference type="OrthoDB" id="3622226at2"/>
<dbReference type="AlphaFoldDB" id="A0A1M6H4H6"/>
<evidence type="ECO:0000313" key="2">
    <source>
        <dbReference type="Proteomes" id="UP000184452"/>
    </source>
</evidence>
<sequence length="131" mass="14689">MYGRGDDWERLVEETTPFLEERAATDAFVTYGELNGALVQRTGLPPLDFSQDRDRAAVGALLWEAVDRTFAQVGAMISAIMIRQEANDPGPGFYELAVEKGLLEAGASPERRTEFWLEQAGKVRAHYRRAR</sequence>
<dbReference type="RefSeq" id="WP_073377622.1">
    <property type="nucleotide sequence ID" value="NZ_FQZK01000004.1"/>
</dbReference>
<reference evidence="1 2" key="1">
    <citation type="submission" date="2016-11" db="EMBL/GenBank/DDBJ databases">
        <authorList>
            <person name="Jaros S."/>
            <person name="Januszkiewicz K."/>
            <person name="Wedrychowicz H."/>
        </authorList>
    </citation>
    <scope>NUCLEOTIDE SEQUENCE [LARGE SCALE GENOMIC DNA]</scope>
    <source>
        <strain evidence="1 2">CGMCC 4.5723</strain>
    </source>
</reference>
<keyword evidence="2" id="KW-1185">Reference proteome</keyword>